<evidence type="ECO:0000256" key="12">
    <source>
        <dbReference type="ARBA" id="ARBA00022989"/>
    </source>
</evidence>
<evidence type="ECO:0000256" key="15">
    <source>
        <dbReference type="PROSITE-ProRule" id="PRU00175"/>
    </source>
</evidence>
<keyword evidence="5" id="KW-0808">Transferase</keyword>
<evidence type="ECO:0000256" key="7">
    <source>
        <dbReference type="ARBA" id="ARBA00022723"/>
    </source>
</evidence>
<protein>
    <recommendedName>
        <fullName evidence="4">RING-type E3 ubiquitin transferase</fullName>
        <ecNumber evidence="4">2.3.2.27</ecNumber>
    </recommendedName>
</protein>
<dbReference type="InterPro" id="IPR013083">
    <property type="entry name" value="Znf_RING/FYVE/PHD"/>
</dbReference>
<evidence type="ECO:0000256" key="14">
    <source>
        <dbReference type="ARBA" id="ARBA00024209"/>
    </source>
</evidence>
<dbReference type="CDD" id="cd16461">
    <property type="entry name" value="RING-H2_EL5-like"/>
    <property type="match status" value="1"/>
</dbReference>
<evidence type="ECO:0000259" key="19">
    <source>
        <dbReference type="PROSITE" id="PS50089"/>
    </source>
</evidence>
<dbReference type="SUPFAM" id="SSF57850">
    <property type="entry name" value="RING/U-box"/>
    <property type="match status" value="1"/>
</dbReference>
<keyword evidence="9 15" id="KW-0863">Zinc-finger</keyword>
<dbReference type="GO" id="GO:0016020">
    <property type="term" value="C:membrane"/>
    <property type="evidence" value="ECO:0007669"/>
    <property type="project" value="UniProtKB-SubCell"/>
</dbReference>
<evidence type="ECO:0000256" key="3">
    <source>
        <dbReference type="ARBA" id="ARBA00004906"/>
    </source>
</evidence>
<keyword evidence="13 17" id="KW-0472">Membrane</keyword>
<dbReference type="Pfam" id="PF13639">
    <property type="entry name" value="zf-RING_2"/>
    <property type="match status" value="1"/>
</dbReference>
<comment type="pathway">
    <text evidence="3">Protein modification; protein ubiquitination.</text>
</comment>
<sequence length="386" mass="43609">MWNTSILSLLLLLLLLLLLSGAGAQPAPPEKAPSPSLMKYTASFRPSVAIVIGIFAIMFSLTFLLLMYAKFCHVAATGLFLRDVDAGLDRLLLQPSQPRFSGVDKSVIESLPVFRFSSLRGSRDGLECSVCLSKFDDAEILRLLPKCKHPFHVDCVDRWLDSHSSCPLCRHRVDAADAEIFNHSISSRFSLLNASSSRREDTTHVTITTTDHNADDDVIELFIEREQENKPHFYHKFKHRIIVSDVMLKSRWSDVNSSDLMSLNSEMLSMMSGKRFDGIKEELEKKRLLENKMNQLNRSSDYAPTTTTKSSVDVGCSKSSLIPPGSRSMSEITNLARFDRDHHQSAGVEDEKTRRVWLPIARRTVQWFAGSDERTQLQNKTNDMEV</sequence>
<evidence type="ECO:0000256" key="11">
    <source>
        <dbReference type="ARBA" id="ARBA00022833"/>
    </source>
</evidence>
<keyword evidence="7" id="KW-0479">Metal-binding</keyword>
<evidence type="ECO:0000256" key="18">
    <source>
        <dbReference type="SAM" id="SignalP"/>
    </source>
</evidence>
<keyword evidence="8 18" id="KW-0732">Signal</keyword>
<proteinExistence type="inferred from homology"/>
<feature type="domain" description="RING-type" evidence="19">
    <location>
        <begin position="128"/>
        <end position="170"/>
    </location>
</feature>
<reference evidence="20" key="1">
    <citation type="submission" date="2021-03" db="EMBL/GenBank/DDBJ databases">
        <authorList>
            <person name="Li Z."/>
            <person name="Yang C."/>
        </authorList>
    </citation>
    <scope>NUCLEOTIDE SEQUENCE</scope>
    <source>
        <strain evidence="20">Dzin_1.0</strain>
        <tissue evidence="20">Leaf</tissue>
    </source>
</reference>
<evidence type="ECO:0000256" key="16">
    <source>
        <dbReference type="SAM" id="MobiDB-lite"/>
    </source>
</evidence>
<feature type="chain" id="PRO_5039456294" description="RING-type E3 ubiquitin transferase" evidence="18">
    <location>
        <begin position="25"/>
        <end position="386"/>
    </location>
</feature>
<evidence type="ECO:0000256" key="6">
    <source>
        <dbReference type="ARBA" id="ARBA00022692"/>
    </source>
</evidence>
<reference evidence="20" key="2">
    <citation type="journal article" date="2022" name="Hortic Res">
        <title>The genome of Dioscorea zingiberensis sheds light on the biosynthesis, origin and evolution of the medicinally important diosgenin saponins.</title>
        <authorList>
            <person name="Li Y."/>
            <person name="Tan C."/>
            <person name="Li Z."/>
            <person name="Guo J."/>
            <person name="Li S."/>
            <person name="Chen X."/>
            <person name="Wang C."/>
            <person name="Dai X."/>
            <person name="Yang H."/>
            <person name="Song W."/>
            <person name="Hou L."/>
            <person name="Xu J."/>
            <person name="Tong Z."/>
            <person name="Xu A."/>
            <person name="Yuan X."/>
            <person name="Wang W."/>
            <person name="Yang Q."/>
            <person name="Chen L."/>
            <person name="Sun Z."/>
            <person name="Wang K."/>
            <person name="Pan B."/>
            <person name="Chen J."/>
            <person name="Bao Y."/>
            <person name="Liu F."/>
            <person name="Qi X."/>
            <person name="Gang D.R."/>
            <person name="Wen J."/>
            <person name="Li J."/>
        </authorList>
    </citation>
    <scope>NUCLEOTIDE SEQUENCE</scope>
    <source>
        <strain evidence="20">Dzin_1.0</strain>
    </source>
</reference>
<organism evidence="20 21">
    <name type="scientific">Dioscorea zingiberensis</name>
    <dbReference type="NCBI Taxonomy" id="325984"/>
    <lineage>
        <taxon>Eukaryota</taxon>
        <taxon>Viridiplantae</taxon>
        <taxon>Streptophyta</taxon>
        <taxon>Embryophyta</taxon>
        <taxon>Tracheophyta</taxon>
        <taxon>Spermatophyta</taxon>
        <taxon>Magnoliopsida</taxon>
        <taxon>Liliopsida</taxon>
        <taxon>Dioscoreales</taxon>
        <taxon>Dioscoreaceae</taxon>
        <taxon>Dioscorea</taxon>
    </lineage>
</organism>
<keyword evidence="6 17" id="KW-0812">Transmembrane</keyword>
<comment type="subcellular location">
    <subcellularLocation>
        <location evidence="2">Membrane</location>
        <topology evidence="2">Single-pass membrane protein</topology>
    </subcellularLocation>
</comment>
<keyword evidence="12 17" id="KW-1133">Transmembrane helix</keyword>
<evidence type="ECO:0000256" key="17">
    <source>
        <dbReference type="SAM" id="Phobius"/>
    </source>
</evidence>
<evidence type="ECO:0000313" key="21">
    <source>
        <dbReference type="Proteomes" id="UP001085076"/>
    </source>
</evidence>
<comment type="caution">
    <text evidence="20">The sequence shown here is derived from an EMBL/GenBank/DDBJ whole genome shotgun (WGS) entry which is preliminary data.</text>
</comment>
<evidence type="ECO:0000256" key="5">
    <source>
        <dbReference type="ARBA" id="ARBA00022679"/>
    </source>
</evidence>
<dbReference type="GO" id="GO:0008270">
    <property type="term" value="F:zinc ion binding"/>
    <property type="evidence" value="ECO:0007669"/>
    <property type="project" value="UniProtKB-KW"/>
</dbReference>
<dbReference type="PANTHER" id="PTHR46539">
    <property type="entry name" value="E3 UBIQUITIN-PROTEIN LIGASE ATL42"/>
    <property type="match status" value="1"/>
</dbReference>
<evidence type="ECO:0000313" key="20">
    <source>
        <dbReference type="EMBL" id="KAJ0986088.1"/>
    </source>
</evidence>
<gene>
    <name evidence="20" type="ORF">J5N97_004444</name>
</gene>
<accession>A0A9D5HRC5</accession>
<evidence type="ECO:0000256" key="1">
    <source>
        <dbReference type="ARBA" id="ARBA00000900"/>
    </source>
</evidence>
<feature type="transmembrane region" description="Helical" evidence="17">
    <location>
        <begin position="48"/>
        <end position="69"/>
    </location>
</feature>
<keyword evidence="10" id="KW-0833">Ubl conjugation pathway</keyword>
<dbReference type="FunFam" id="3.30.40.10:FF:000285">
    <property type="entry name" value="RING-H2 finger protein ATL43"/>
    <property type="match status" value="1"/>
</dbReference>
<dbReference type="InterPro" id="IPR001841">
    <property type="entry name" value="Znf_RING"/>
</dbReference>
<dbReference type="PANTHER" id="PTHR46539:SF1">
    <property type="entry name" value="E3 UBIQUITIN-PROTEIN LIGASE ATL42"/>
    <property type="match status" value="1"/>
</dbReference>
<dbReference type="GO" id="GO:0061630">
    <property type="term" value="F:ubiquitin protein ligase activity"/>
    <property type="evidence" value="ECO:0007669"/>
    <property type="project" value="UniProtKB-EC"/>
</dbReference>
<feature type="compositionally biased region" description="Polar residues" evidence="16">
    <location>
        <begin position="298"/>
        <end position="311"/>
    </location>
</feature>
<evidence type="ECO:0000256" key="4">
    <source>
        <dbReference type="ARBA" id="ARBA00012483"/>
    </source>
</evidence>
<evidence type="ECO:0000256" key="9">
    <source>
        <dbReference type="ARBA" id="ARBA00022771"/>
    </source>
</evidence>
<evidence type="ECO:0000256" key="8">
    <source>
        <dbReference type="ARBA" id="ARBA00022729"/>
    </source>
</evidence>
<feature type="region of interest" description="Disordered" evidence="16">
    <location>
        <begin position="298"/>
        <end position="326"/>
    </location>
</feature>
<evidence type="ECO:0000256" key="10">
    <source>
        <dbReference type="ARBA" id="ARBA00022786"/>
    </source>
</evidence>
<dbReference type="PROSITE" id="PS50089">
    <property type="entry name" value="ZF_RING_2"/>
    <property type="match status" value="1"/>
</dbReference>
<comment type="catalytic activity">
    <reaction evidence="1">
        <text>S-ubiquitinyl-[E2 ubiquitin-conjugating enzyme]-L-cysteine + [acceptor protein]-L-lysine = [E2 ubiquitin-conjugating enzyme]-L-cysteine + N(6)-ubiquitinyl-[acceptor protein]-L-lysine.</text>
        <dbReference type="EC" id="2.3.2.27"/>
    </reaction>
</comment>
<evidence type="ECO:0000256" key="13">
    <source>
        <dbReference type="ARBA" id="ARBA00023136"/>
    </source>
</evidence>
<dbReference type="SMART" id="SM00184">
    <property type="entry name" value="RING"/>
    <property type="match status" value="1"/>
</dbReference>
<dbReference type="EC" id="2.3.2.27" evidence="4"/>
<dbReference type="Gene3D" id="3.30.40.10">
    <property type="entry name" value="Zinc/RING finger domain, C3HC4 (zinc finger)"/>
    <property type="match status" value="1"/>
</dbReference>
<dbReference type="EMBL" id="JAGGNH010000001">
    <property type="protein sequence ID" value="KAJ0986088.1"/>
    <property type="molecule type" value="Genomic_DNA"/>
</dbReference>
<name>A0A9D5HRC5_9LILI</name>
<evidence type="ECO:0000256" key="2">
    <source>
        <dbReference type="ARBA" id="ARBA00004167"/>
    </source>
</evidence>
<dbReference type="OrthoDB" id="8062037at2759"/>
<dbReference type="Proteomes" id="UP001085076">
    <property type="component" value="Miscellaneous, Linkage group lg01"/>
</dbReference>
<feature type="signal peptide" evidence="18">
    <location>
        <begin position="1"/>
        <end position="24"/>
    </location>
</feature>
<comment type="similarity">
    <text evidence="14">Belongs to the RING-type zinc finger family. ATL subfamily.</text>
</comment>
<keyword evidence="11" id="KW-0862">Zinc</keyword>
<keyword evidence="21" id="KW-1185">Reference proteome</keyword>
<dbReference type="AlphaFoldDB" id="A0A9D5HRC5"/>